<organism evidence="2 4">
    <name type="scientific">Bacillus glycinifermentans</name>
    <dbReference type="NCBI Taxonomy" id="1664069"/>
    <lineage>
        <taxon>Bacteria</taxon>
        <taxon>Bacillati</taxon>
        <taxon>Bacillota</taxon>
        <taxon>Bacilli</taxon>
        <taxon>Bacillales</taxon>
        <taxon>Bacillaceae</taxon>
        <taxon>Bacillus</taxon>
    </lineage>
</organism>
<dbReference type="InterPro" id="IPR021737">
    <property type="entry name" value="Phage_phiKZ_Orf197"/>
</dbReference>
<reference evidence="2" key="2">
    <citation type="submission" date="2015-10" db="EMBL/GenBank/DDBJ databases">
        <authorList>
            <person name="Gilbert D.G."/>
        </authorList>
    </citation>
    <scope>NUCLEOTIDE SEQUENCE</scope>
    <source>
        <strain evidence="2">GO-13</strain>
    </source>
</reference>
<sequence length="113" mass="12347">MTLLFLIFAHLLADYPFQGDFLANMKGKNVIVLLSHAGIWAGTISIAAYLSGIQITYVDIATLFIVHAIADYLKAKPVGFYKKLDALRGGLLLDQSIHLAQIIVLLSYKGALL</sequence>
<dbReference type="OrthoDB" id="5122730at2"/>
<dbReference type="Proteomes" id="UP001341297">
    <property type="component" value="Unassembled WGS sequence"/>
</dbReference>
<keyword evidence="1" id="KW-1133">Transmembrane helix</keyword>
<evidence type="ECO:0000313" key="5">
    <source>
        <dbReference type="Proteomes" id="UP001341297"/>
    </source>
</evidence>
<evidence type="ECO:0000313" key="3">
    <source>
        <dbReference type="EMBL" id="MEC0487851.1"/>
    </source>
</evidence>
<feature type="transmembrane region" description="Helical" evidence="1">
    <location>
        <begin position="29"/>
        <end position="50"/>
    </location>
</feature>
<keyword evidence="1" id="KW-0472">Membrane</keyword>
<dbReference type="AlphaFoldDB" id="A0A0T6BQ70"/>
<dbReference type="EMBL" id="JARRTL010000044">
    <property type="protein sequence ID" value="MEC0487851.1"/>
    <property type="molecule type" value="Genomic_DNA"/>
</dbReference>
<reference evidence="3 5" key="3">
    <citation type="submission" date="2023-03" db="EMBL/GenBank/DDBJ databases">
        <title>Agriculturally important microbes genome sequencing.</title>
        <authorList>
            <person name="Dunlap C."/>
        </authorList>
    </citation>
    <scope>NUCLEOTIDE SEQUENCE [LARGE SCALE GENOMIC DNA]</scope>
    <source>
        <strain evidence="3 5">CBP-3203</strain>
    </source>
</reference>
<dbReference type="RefSeq" id="WP_046132583.1">
    <property type="nucleotide sequence ID" value="NZ_JAQCPU010000039.1"/>
</dbReference>
<gene>
    <name evidence="2" type="ORF">AB447_217090</name>
    <name evidence="3" type="ORF">P8828_24200</name>
</gene>
<evidence type="ECO:0000256" key="1">
    <source>
        <dbReference type="SAM" id="Phobius"/>
    </source>
</evidence>
<protein>
    <submittedName>
        <fullName evidence="3">DUF3307 domain-containing protein</fullName>
    </submittedName>
</protein>
<keyword evidence="5" id="KW-1185">Reference proteome</keyword>
<proteinExistence type="predicted"/>
<dbReference type="EMBL" id="LECW02000017">
    <property type="protein sequence ID" value="KRT93758.1"/>
    <property type="molecule type" value="Genomic_DNA"/>
</dbReference>
<name>A0A0T6BQ70_9BACI</name>
<evidence type="ECO:0000313" key="4">
    <source>
        <dbReference type="Proteomes" id="UP000036168"/>
    </source>
</evidence>
<comment type="caution">
    <text evidence="2">The sequence shown here is derived from an EMBL/GenBank/DDBJ whole genome shotgun (WGS) entry which is preliminary data.</text>
</comment>
<reference evidence="2 4" key="1">
    <citation type="journal article" date="2015" name="Int. J. Syst. Evol. Microbiol.">
        <title>Bacillus glycinifermentans sp. nov., isolated from fermented soybean paste.</title>
        <authorList>
            <person name="Kim S.J."/>
            <person name="Dunlap C.A."/>
            <person name="Kwon S.W."/>
            <person name="Rooney A.P."/>
        </authorList>
    </citation>
    <scope>NUCLEOTIDE SEQUENCE [LARGE SCALE GENOMIC DNA]</scope>
    <source>
        <strain evidence="2 4">GO-13</strain>
    </source>
</reference>
<evidence type="ECO:0000313" key="2">
    <source>
        <dbReference type="EMBL" id="KRT93758.1"/>
    </source>
</evidence>
<dbReference type="Pfam" id="PF11750">
    <property type="entry name" value="DUF3307"/>
    <property type="match status" value="1"/>
</dbReference>
<keyword evidence="1" id="KW-0812">Transmembrane</keyword>
<dbReference type="Proteomes" id="UP000036168">
    <property type="component" value="Unassembled WGS sequence"/>
</dbReference>
<accession>A0A0T6BQ70</accession>